<evidence type="ECO:0000256" key="16">
    <source>
        <dbReference type="ARBA" id="ARBA00033786"/>
    </source>
</evidence>
<evidence type="ECO:0000256" key="13">
    <source>
        <dbReference type="ARBA" id="ARBA00023098"/>
    </source>
</evidence>
<keyword evidence="24" id="KW-1185">Reference proteome</keyword>
<dbReference type="PATRIC" id="fig|1590042.3.peg.2096"/>
<dbReference type="InterPro" id="IPR011761">
    <property type="entry name" value="ATP-grasp"/>
</dbReference>
<evidence type="ECO:0000256" key="18">
    <source>
        <dbReference type="PROSITE-ProRule" id="PRU00409"/>
    </source>
</evidence>
<dbReference type="GO" id="GO:0005524">
    <property type="term" value="F:ATP binding"/>
    <property type="evidence" value="ECO:0007669"/>
    <property type="project" value="UniProtKB-UniRule"/>
</dbReference>
<dbReference type="AlphaFoldDB" id="A0A0Q9YAK4"/>
<evidence type="ECO:0000256" key="15">
    <source>
        <dbReference type="ARBA" id="ARBA00023267"/>
    </source>
</evidence>
<feature type="domain" description="Biotin carboxylation" evidence="21">
    <location>
        <begin position="1"/>
        <end position="445"/>
    </location>
</feature>
<evidence type="ECO:0000256" key="1">
    <source>
        <dbReference type="ARBA" id="ARBA00003761"/>
    </source>
</evidence>
<evidence type="ECO:0000256" key="9">
    <source>
        <dbReference type="ARBA" id="ARBA00022741"/>
    </source>
</evidence>
<keyword evidence="11 18" id="KW-0067">ATP-binding</keyword>
<dbReference type="GO" id="GO:0006633">
    <property type="term" value="P:fatty acid biosynthetic process"/>
    <property type="evidence" value="ECO:0007669"/>
    <property type="project" value="UniProtKB-KW"/>
</dbReference>
<dbReference type="InterPro" id="IPR005479">
    <property type="entry name" value="CPAse_ATP-bd"/>
</dbReference>
<protein>
    <recommendedName>
        <fullName evidence="5 19">Biotin carboxylase</fullName>
        <ecNumber evidence="4 19">6.3.4.14</ecNumber>
    </recommendedName>
    <alternativeName>
        <fullName evidence="16 19">Acetyl-coenzyme A carboxylase biotin carboxylase subunit A</fullName>
    </alternativeName>
</protein>
<feature type="domain" description="ATP-grasp" evidence="20">
    <location>
        <begin position="120"/>
        <end position="317"/>
    </location>
</feature>
<keyword evidence="14 19" id="KW-0275">Fatty acid biosynthesis</keyword>
<evidence type="ECO:0000259" key="20">
    <source>
        <dbReference type="PROSITE" id="PS50975"/>
    </source>
</evidence>
<evidence type="ECO:0000256" key="3">
    <source>
        <dbReference type="ARBA" id="ARBA00011750"/>
    </source>
</evidence>
<dbReference type="SUPFAM" id="SSF52440">
    <property type="entry name" value="PreATP-grasp domain"/>
    <property type="match status" value="1"/>
</dbReference>
<dbReference type="Proteomes" id="UP000051494">
    <property type="component" value="Unassembled WGS sequence"/>
</dbReference>
<comment type="pathway">
    <text evidence="2 19">Lipid metabolism; malonyl-CoA biosynthesis; malonyl-CoA from acetyl-CoA: step 1/1.</text>
</comment>
<dbReference type="OrthoDB" id="9763189at2"/>
<reference evidence="22" key="1">
    <citation type="submission" date="2015-09" db="EMBL/GenBank/DDBJ databases">
        <title>Draft Genome Sequences of Two Novel Amoeba-resistant Intranuclear Bacteria, Candidatus Berkiella cookevillensis and Candidatus Berkiella aquae.</title>
        <authorList>
            <person name="Mehari Y.T."/>
            <person name="Arivett B.A."/>
            <person name="Farone A.L."/>
            <person name="Gunderson J.H."/>
            <person name="Farone M.B."/>
        </authorList>
    </citation>
    <scope>NUCLEOTIDE SEQUENCE [LARGE SCALE GENOMIC DNA]</scope>
    <source>
        <strain evidence="22">CC99</strain>
    </source>
</reference>
<evidence type="ECO:0000256" key="14">
    <source>
        <dbReference type="ARBA" id="ARBA00023160"/>
    </source>
</evidence>
<evidence type="ECO:0000256" key="12">
    <source>
        <dbReference type="ARBA" id="ARBA00022842"/>
    </source>
</evidence>
<dbReference type="InterPro" id="IPR011054">
    <property type="entry name" value="Rudment_hybrid_motif"/>
</dbReference>
<proteinExistence type="predicted"/>
<evidence type="ECO:0000259" key="21">
    <source>
        <dbReference type="PROSITE" id="PS50979"/>
    </source>
</evidence>
<dbReference type="EC" id="6.3.4.14" evidence="4 19"/>
<keyword evidence="10 19" id="KW-0276">Fatty acid metabolism</keyword>
<keyword evidence="13 19" id="KW-0443">Lipid metabolism</keyword>
<reference evidence="23" key="3">
    <citation type="submission" date="2021-06" db="EMBL/GenBank/DDBJ databases">
        <title>Genomic Description and Analysis of Intracellular Bacteria, Candidatus Berkiella cookevillensis and Candidatus Berkiella aquae.</title>
        <authorList>
            <person name="Kidane D.T."/>
            <person name="Mehari Y.T."/>
            <person name="Rice F.C."/>
            <person name="Arivett B.A."/>
            <person name="Farone A.L."/>
            <person name="Berk S.G."/>
            <person name="Farone M.B."/>
        </authorList>
    </citation>
    <scope>NUCLEOTIDE SEQUENCE</scope>
    <source>
        <strain evidence="23">CC99</strain>
    </source>
</reference>
<dbReference type="PROSITE" id="PS50975">
    <property type="entry name" value="ATP_GRASP"/>
    <property type="match status" value="1"/>
</dbReference>
<dbReference type="Gene3D" id="3.30.470.20">
    <property type="entry name" value="ATP-grasp fold, B domain"/>
    <property type="match status" value="1"/>
</dbReference>
<gene>
    <name evidence="22" type="primary">accC</name>
    <name evidence="23" type="ORF">CC99x_011595</name>
    <name evidence="22" type="ORF">CC99x_02050</name>
</gene>
<dbReference type="RefSeq" id="WP_057625151.1">
    <property type="nucleotide sequence ID" value="NZ_LKHV02000001.1"/>
</dbReference>
<dbReference type="PANTHER" id="PTHR48095">
    <property type="entry name" value="PYRUVATE CARBOXYLASE SUBUNIT A"/>
    <property type="match status" value="1"/>
</dbReference>
<dbReference type="Gene3D" id="3.30.1490.20">
    <property type="entry name" value="ATP-grasp fold, A domain"/>
    <property type="match status" value="1"/>
</dbReference>
<comment type="catalytic activity">
    <reaction evidence="17 19">
        <text>N(6)-biotinyl-L-lysyl-[protein] + hydrogencarbonate + ATP = N(6)-carboxybiotinyl-L-lysyl-[protein] + ADP + phosphate + H(+)</text>
        <dbReference type="Rhea" id="RHEA:13501"/>
        <dbReference type="Rhea" id="RHEA-COMP:10505"/>
        <dbReference type="Rhea" id="RHEA-COMP:10506"/>
        <dbReference type="ChEBI" id="CHEBI:15378"/>
        <dbReference type="ChEBI" id="CHEBI:17544"/>
        <dbReference type="ChEBI" id="CHEBI:30616"/>
        <dbReference type="ChEBI" id="CHEBI:43474"/>
        <dbReference type="ChEBI" id="CHEBI:83144"/>
        <dbReference type="ChEBI" id="CHEBI:83145"/>
        <dbReference type="ChEBI" id="CHEBI:456216"/>
        <dbReference type="EC" id="6.3.4.14"/>
    </reaction>
</comment>
<dbReference type="Gene3D" id="3.40.50.20">
    <property type="match status" value="1"/>
</dbReference>
<comment type="caution">
    <text evidence="22">The sequence shown here is derived from an EMBL/GenBank/DDBJ whole genome shotgun (WGS) entry which is preliminary data.</text>
</comment>
<evidence type="ECO:0000256" key="11">
    <source>
        <dbReference type="ARBA" id="ARBA00022840"/>
    </source>
</evidence>
<dbReference type="InterPro" id="IPR013815">
    <property type="entry name" value="ATP_grasp_subdomain_1"/>
</dbReference>
<evidence type="ECO:0000313" key="22">
    <source>
        <dbReference type="EMBL" id="KRG17755.1"/>
    </source>
</evidence>
<dbReference type="Pfam" id="PF02785">
    <property type="entry name" value="Biotin_carb_C"/>
    <property type="match status" value="1"/>
</dbReference>
<dbReference type="Pfam" id="PF02786">
    <property type="entry name" value="CPSase_L_D2"/>
    <property type="match status" value="1"/>
</dbReference>
<accession>A0A0Q9YAK4</accession>
<dbReference type="InterPro" id="IPR005482">
    <property type="entry name" value="Biotin_COase_C"/>
</dbReference>
<dbReference type="Pfam" id="PF00289">
    <property type="entry name" value="Biotin_carb_N"/>
    <property type="match status" value="1"/>
</dbReference>
<keyword evidence="8" id="KW-0479">Metal-binding</keyword>
<evidence type="ECO:0000256" key="10">
    <source>
        <dbReference type="ARBA" id="ARBA00022832"/>
    </source>
</evidence>
<evidence type="ECO:0000256" key="19">
    <source>
        <dbReference type="RuleBase" id="RU365063"/>
    </source>
</evidence>
<dbReference type="UniPathway" id="UPA00655">
    <property type="reaction ID" value="UER00711"/>
</dbReference>
<reference evidence="23" key="2">
    <citation type="journal article" date="2016" name="Genome Announc.">
        <title>Draft Genome Sequences of Two Novel Amoeba-Resistant Intranuclear Bacteria, 'Candidatus Berkiella cookevillensis' and 'Candidatus Berkiella aquae'.</title>
        <authorList>
            <person name="Mehari Y.T."/>
            <person name="Arivett B.A."/>
            <person name="Farone A.L."/>
            <person name="Gunderson J.H."/>
            <person name="Farone M.B."/>
        </authorList>
    </citation>
    <scope>NUCLEOTIDE SEQUENCE</scope>
    <source>
        <strain evidence="23">CC99</strain>
    </source>
</reference>
<sequence length="446" mass="49065">MLDKVVIANRGEIALRILRACHELGIKTVAVYSTVDQELLPVRLADEAICIGPAPSHESYLNIPAIISAAEITDSVAIHPGYGFLAENADFADRVEKSGFVFIGPKPETIRLMGDKVSAILTMKKAGVPCVPGSDGPLEDNPEENLKLAKQIGYPVIIKAAGGGGGRGMRVVHTEAALLNAISLTRAESQAAFNNNMVYMERYLCKPRHIEIQVLADNFGHVIHLGERDCSMQRRHQKVLEEAPAPFLSEEQRQKIGTVCVEACQAIGYRGAGTFEFLYEDGEFFFIEMNTRVQVEHPVTEMITGIDIVKEQLKIASGMPLTVQQSDIKISGHAIECRINAENPKTFLPCPGRIDWFHAPGGPGLRVDSHIYSSYKVPPNYDSLIAKLIAHGKTRDEAISRMNNALNEIVIDGIQSNIPLHQDLMKDSEFKKGGTSIHYLEEKMKS</sequence>
<keyword evidence="7 19" id="KW-0436">Ligase</keyword>
<organism evidence="22">
    <name type="scientific">Candidatus Berkiella cookevillensis</name>
    <dbReference type="NCBI Taxonomy" id="437022"/>
    <lineage>
        <taxon>Bacteria</taxon>
        <taxon>Pseudomonadati</taxon>
        <taxon>Pseudomonadota</taxon>
        <taxon>Gammaproteobacteria</taxon>
        <taxon>Candidatus Berkiellales</taxon>
        <taxon>Candidatus Berkiellaceae</taxon>
        <taxon>Candidatus Berkiella</taxon>
    </lineage>
</organism>
<dbReference type="FunFam" id="3.40.50.20:FF:000010">
    <property type="entry name" value="Propionyl-CoA carboxylase subunit alpha"/>
    <property type="match status" value="1"/>
</dbReference>
<evidence type="ECO:0000256" key="5">
    <source>
        <dbReference type="ARBA" id="ARBA00017242"/>
    </source>
</evidence>
<evidence type="ECO:0000256" key="8">
    <source>
        <dbReference type="ARBA" id="ARBA00022723"/>
    </source>
</evidence>
<dbReference type="InterPro" id="IPR004549">
    <property type="entry name" value="Acetyl_CoA_COase_biotin_COase"/>
</dbReference>
<comment type="function">
    <text evidence="1 19">This protein is a component of the acetyl coenzyme A carboxylase complex; first, biotin carboxylase catalyzes the carboxylation of the carrier protein and then the transcarboxylase transfers the carboxyl group to form malonyl-CoA.</text>
</comment>
<dbReference type="SMART" id="SM00878">
    <property type="entry name" value="Biotin_carb_C"/>
    <property type="match status" value="1"/>
</dbReference>
<dbReference type="PROSITE" id="PS00866">
    <property type="entry name" value="CPSASE_1"/>
    <property type="match status" value="1"/>
</dbReference>
<keyword evidence="9 18" id="KW-0547">Nucleotide-binding</keyword>
<dbReference type="PANTHER" id="PTHR48095:SF2">
    <property type="entry name" value="BIOTIN CARBOXYLASE, CHLOROPLASTIC"/>
    <property type="match status" value="1"/>
</dbReference>
<evidence type="ECO:0000256" key="7">
    <source>
        <dbReference type="ARBA" id="ARBA00022598"/>
    </source>
</evidence>
<evidence type="ECO:0000256" key="6">
    <source>
        <dbReference type="ARBA" id="ARBA00022516"/>
    </source>
</evidence>
<dbReference type="NCBIfam" id="TIGR00514">
    <property type="entry name" value="accC"/>
    <property type="match status" value="1"/>
</dbReference>
<evidence type="ECO:0000313" key="23">
    <source>
        <dbReference type="EMBL" id="MCS5709539.1"/>
    </source>
</evidence>
<keyword evidence="12" id="KW-0460">Magnesium</keyword>
<comment type="subunit">
    <text evidence="3 19">Acetyl-CoA carboxylase is a heterohexamer of biotin carboxyl carrier protein, biotin carboxylase and the two subunits of carboxyl transferase in a 2:2 complex.</text>
</comment>
<dbReference type="GO" id="GO:0004075">
    <property type="term" value="F:biotin carboxylase activity"/>
    <property type="evidence" value="ECO:0007669"/>
    <property type="project" value="UniProtKB-EC"/>
</dbReference>
<dbReference type="InterPro" id="IPR005481">
    <property type="entry name" value="BC-like_N"/>
</dbReference>
<evidence type="ECO:0000256" key="4">
    <source>
        <dbReference type="ARBA" id="ARBA00013263"/>
    </source>
</evidence>
<dbReference type="EMBL" id="LKHV01000012">
    <property type="protein sequence ID" value="KRG17755.1"/>
    <property type="molecule type" value="Genomic_DNA"/>
</dbReference>
<evidence type="ECO:0000256" key="2">
    <source>
        <dbReference type="ARBA" id="ARBA00004956"/>
    </source>
</evidence>
<name>A0A0Q9YAK4_9GAMM</name>
<dbReference type="PROSITE" id="PS50979">
    <property type="entry name" value="BC"/>
    <property type="match status" value="1"/>
</dbReference>
<dbReference type="InterPro" id="IPR011764">
    <property type="entry name" value="Biotin_carboxylation_dom"/>
</dbReference>
<dbReference type="SUPFAM" id="SSF56059">
    <property type="entry name" value="Glutathione synthetase ATP-binding domain-like"/>
    <property type="match status" value="1"/>
</dbReference>
<keyword evidence="15 19" id="KW-0092">Biotin</keyword>
<dbReference type="NCBIfam" id="NF006367">
    <property type="entry name" value="PRK08591.1"/>
    <property type="match status" value="1"/>
</dbReference>
<keyword evidence="6 19" id="KW-0444">Lipid biosynthesis</keyword>
<evidence type="ECO:0000313" key="24">
    <source>
        <dbReference type="Proteomes" id="UP000051494"/>
    </source>
</evidence>
<dbReference type="GO" id="GO:2001295">
    <property type="term" value="P:malonyl-CoA biosynthetic process"/>
    <property type="evidence" value="ECO:0007669"/>
    <property type="project" value="UniProtKB-UniPathway"/>
</dbReference>
<dbReference type="InterPro" id="IPR051602">
    <property type="entry name" value="ACC_Biotin_Carboxylase"/>
</dbReference>
<evidence type="ECO:0000256" key="17">
    <source>
        <dbReference type="ARBA" id="ARBA00048600"/>
    </source>
</evidence>
<dbReference type="SUPFAM" id="SSF51246">
    <property type="entry name" value="Rudiment single hybrid motif"/>
    <property type="match status" value="1"/>
</dbReference>
<dbReference type="STRING" id="437022.CC99x_02050"/>
<dbReference type="PROSITE" id="PS00867">
    <property type="entry name" value="CPSASE_2"/>
    <property type="match status" value="1"/>
</dbReference>
<dbReference type="EMBL" id="LKHV02000001">
    <property type="protein sequence ID" value="MCS5709539.1"/>
    <property type="molecule type" value="Genomic_DNA"/>
</dbReference>
<dbReference type="GO" id="GO:0046872">
    <property type="term" value="F:metal ion binding"/>
    <property type="evidence" value="ECO:0007669"/>
    <property type="project" value="UniProtKB-KW"/>
</dbReference>
<dbReference type="InterPro" id="IPR016185">
    <property type="entry name" value="PreATP-grasp_dom_sf"/>
</dbReference>